<dbReference type="AlphaFoldDB" id="A0A0J6W9P2"/>
<keyword evidence="9 10" id="KW-0739">Sodium transport</keyword>
<comment type="subcellular location">
    <subcellularLocation>
        <location evidence="1 10">Cell membrane</location>
        <topology evidence="1 10">Multi-pass membrane protein</topology>
    </subcellularLocation>
</comment>
<keyword evidence="6 10" id="KW-0915">Sodium</keyword>
<keyword evidence="3 10" id="KW-1003">Cell membrane</keyword>
<dbReference type="GO" id="GO:0015385">
    <property type="term" value="F:sodium:proton antiporter activity"/>
    <property type="evidence" value="ECO:0007669"/>
    <property type="project" value="InterPro"/>
</dbReference>
<feature type="transmembrane region" description="Helical" evidence="10">
    <location>
        <begin position="55"/>
        <end position="74"/>
    </location>
</feature>
<dbReference type="InterPro" id="IPR004705">
    <property type="entry name" value="Cation/H_exchanger_CPA1_bac"/>
</dbReference>
<dbReference type="Proteomes" id="UP000036513">
    <property type="component" value="Unassembled WGS sequence"/>
</dbReference>
<dbReference type="NCBIfam" id="TIGR00831">
    <property type="entry name" value="a_cpa1"/>
    <property type="match status" value="1"/>
</dbReference>
<organism evidence="12 13">
    <name type="scientific">Mycolicibacterium chlorophenolicum</name>
    <dbReference type="NCBI Taxonomy" id="37916"/>
    <lineage>
        <taxon>Bacteria</taxon>
        <taxon>Bacillati</taxon>
        <taxon>Actinomycetota</taxon>
        <taxon>Actinomycetes</taxon>
        <taxon>Mycobacteriales</taxon>
        <taxon>Mycobacteriaceae</taxon>
        <taxon>Mycolicibacterium</taxon>
    </lineage>
</organism>
<feature type="transmembrane region" description="Helical" evidence="10">
    <location>
        <begin position="302"/>
        <end position="327"/>
    </location>
</feature>
<evidence type="ECO:0000256" key="6">
    <source>
        <dbReference type="ARBA" id="ARBA00023053"/>
    </source>
</evidence>
<evidence type="ECO:0000256" key="10">
    <source>
        <dbReference type="RuleBase" id="RU366002"/>
    </source>
</evidence>
<dbReference type="GO" id="GO:0005886">
    <property type="term" value="C:plasma membrane"/>
    <property type="evidence" value="ECO:0007669"/>
    <property type="project" value="UniProtKB-SubCell"/>
</dbReference>
<name>A0A0J6W9P2_9MYCO</name>
<feature type="transmembrane region" description="Helical" evidence="10">
    <location>
        <begin position="381"/>
        <end position="405"/>
    </location>
</feature>
<dbReference type="EMBL" id="JYNL01000020">
    <property type="protein sequence ID" value="KMO78608.1"/>
    <property type="molecule type" value="Genomic_DNA"/>
</dbReference>
<dbReference type="InterPro" id="IPR006153">
    <property type="entry name" value="Cation/H_exchanger_TM"/>
</dbReference>
<feature type="transmembrane region" description="Helical" evidence="10">
    <location>
        <begin position="86"/>
        <end position="106"/>
    </location>
</feature>
<keyword evidence="8 10" id="KW-0472">Membrane</keyword>
<dbReference type="InterPro" id="IPR018422">
    <property type="entry name" value="Cation/H_exchanger_CPA1"/>
</dbReference>
<gene>
    <name evidence="12" type="primary">nhaK</name>
    <name evidence="12" type="ORF">MCHLDSM_02529</name>
</gene>
<dbReference type="PANTHER" id="PTHR10110">
    <property type="entry name" value="SODIUM/HYDROGEN EXCHANGER"/>
    <property type="match status" value="1"/>
</dbReference>
<keyword evidence="7 10" id="KW-0406">Ion transport</keyword>
<keyword evidence="5 10" id="KW-1133">Transmembrane helix</keyword>
<proteinExistence type="inferred from homology"/>
<evidence type="ECO:0000313" key="12">
    <source>
        <dbReference type="EMBL" id="KMO78608.1"/>
    </source>
</evidence>
<comment type="function">
    <text evidence="10">Na(+)/H(+) antiporter that extrudes sodium in exchange for external protons.</text>
</comment>
<dbReference type="PANTHER" id="PTHR10110:SF86">
    <property type="entry name" value="SODIUM_HYDROGEN EXCHANGER 7"/>
    <property type="match status" value="1"/>
</dbReference>
<feature type="transmembrane region" description="Helical" evidence="10">
    <location>
        <begin position="232"/>
        <end position="249"/>
    </location>
</feature>
<dbReference type="GO" id="GO:0015386">
    <property type="term" value="F:potassium:proton antiporter activity"/>
    <property type="evidence" value="ECO:0007669"/>
    <property type="project" value="TreeGrafter"/>
</dbReference>
<keyword evidence="10" id="KW-0050">Antiport</keyword>
<protein>
    <submittedName>
        <fullName evidence="12">Sodium, potassium, lithium and rubidium/H(+) antiporter</fullName>
    </submittedName>
</protein>
<evidence type="ECO:0000259" key="11">
    <source>
        <dbReference type="Pfam" id="PF00999"/>
    </source>
</evidence>
<comment type="similarity">
    <text evidence="10">Belongs to the monovalent cation:proton antiporter 1 (CPA1) transporter (TC 2.A.36) family.</text>
</comment>
<evidence type="ECO:0000256" key="5">
    <source>
        <dbReference type="ARBA" id="ARBA00022989"/>
    </source>
</evidence>
<dbReference type="Gene3D" id="6.10.140.1330">
    <property type="match status" value="1"/>
</dbReference>
<comment type="caution">
    <text evidence="12">The sequence shown here is derived from an EMBL/GenBank/DDBJ whole genome shotgun (WGS) entry which is preliminary data.</text>
</comment>
<feature type="domain" description="Cation/H+ exchanger transmembrane" evidence="11">
    <location>
        <begin position="14"/>
        <end position="405"/>
    </location>
</feature>
<evidence type="ECO:0000256" key="9">
    <source>
        <dbReference type="ARBA" id="ARBA00023201"/>
    </source>
</evidence>
<evidence type="ECO:0000256" key="8">
    <source>
        <dbReference type="ARBA" id="ARBA00023136"/>
    </source>
</evidence>
<dbReference type="STRING" id="37916.MCHLDSM_02529"/>
<evidence type="ECO:0000256" key="4">
    <source>
        <dbReference type="ARBA" id="ARBA00022692"/>
    </source>
</evidence>
<evidence type="ECO:0000256" key="2">
    <source>
        <dbReference type="ARBA" id="ARBA00022448"/>
    </source>
</evidence>
<dbReference type="PATRIC" id="fig|37916.4.peg.2446"/>
<reference evidence="12 13" key="1">
    <citation type="journal article" date="2015" name="Genome Biol. Evol.">
        <title>Characterization of Three Mycobacterium spp. with Potential Use in Bioremediation by Genome Sequencing and Comparative Genomics.</title>
        <authorList>
            <person name="Das S."/>
            <person name="Pettersson B.M."/>
            <person name="Behra P.R."/>
            <person name="Ramesh M."/>
            <person name="Dasgupta S."/>
            <person name="Bhattacharya A."/>
            <person name="Kirsebom L.A."/>
        </authorList>
    </citation>
    <scope>NUCLEOTIDE SEQUENCE [LARGE SCALE GENOMIC DNA]</scope>
    <source>
        <strain evidence="12 13">DSM 43826</strain>
    </source>
</reference>
<feature type="transmembrane region" description="Helical" evidence="10">
    <location>
        <begin position="180"/>
        <end position="201"/>
    </location>
</feature>
<accession>A0A0J6W9P2</accession>
<sequence length="526" mass="57037">MNHAEVLITALLMAVAALGALACRLSVPYPIPLVIGGALAGFIPGLPEIRLEPDLVLALFLPPLLYKSAIYANFGDFRTGLRSLTLSAVALVVVTMVGVACAAHAVVPEMPWEAAFVLGAIVSPTDPVAAATIMRRLGAPRRLISSIEGEGLFNDATALVAFRVAVAATVAGSFSLADAGLSFVFGALGGIAIGLVVGWLSGWVRARIYDAQISVTISLLTGYAAFLPAEAAGASAVLAVVTAGIVMAIRSPDVLDARPRLQGYFVWDIIDFLINATLFALIGLQLHTIVSGLHEYRFTALVAYAAAVTGTLVAVRIAWFFSVPYLIRLLDRRPRQRRRRAPASWRLVMGWSGMRGAVSLAVALALPLQTADGAPFPHRELILFLTFVVIFFTLVVQGLTLPALINRLDRSSDPEDAEEDRARLTAARAALDRIDELADEQWTRTDTAERMRGLYEYRAQRFEARVAGDEVGDYEERSRAYQDMVRAVLQAQRNALMTMRREGSLSNEAFNRILYDIDLEESRLEA</sequence>
<feature type="transmembrane region" description="Helical" evidence="10">
    <location>
        <begin position="261"/>
        <end position="282"/>
    </location>
</feature>
<dbReference type="GO" id="GO:0051453">
    <property type="term" value="P:regulation of intracellular pH"/>
    <property type="evidence" value="ECO:0007669"/>
    <property type="project" value="TreeGrafter"/>
</dbReference>
<keyword evidence="13" id="KW-1185">Reference proteome</keyword>
<comment type="caution">
    <text evidence="10">Lacks conserved residue(s) required for the propagation of feature annotation.</text>
</comment>
<evidence type="ECO:0000256" key="3">
    <source>
        <dbReference type="ARBA" id="ARBA00022475"/>
    </source>
</evidence>
<evidence type="ECO:0000256" key="1">
    <source>
        <dbReference type="ARBA" id="ARBA00004651"/>
    </source>
</evidence>
<dbReference type="SMR" id="A0A0J6W9P2"/>
<feature type="transmembrane region" description="Helical" evidence="10">
    <location>
        <begin position="208"/>
        <end position="226"/>
    </location>
</feature>
<evidence type="ECO:0000313" key="13">
    <source>
        <dbReference type="Proteomes" id="UP000036513"/>
    </source>
</evidence>
<dbReference type="Pfam" id="PF00999">
    <property type="entry name" value="Na_H_Exchanger"/>
    <property type="match status" value="1"/>
</dbReference>
<evidence type="ECO:0000256" key="7">
    <source>
        <dbReference type="ARBA" id="ARBA00023065"/>
    </source>
</evidence>
<keyword evidence="4 10" id="KW-0812">Transmembrane</keyword>
<dbReference type="GO" id="GO:0098719">
    <property type="term" value="P:sodium ion import across plasma membrane"/>
    <property type="evidence" value="ECO:0007669"/>
    <property type="project" value="TreeGrafter"/>
</dbReference>
<dbReference type="RefSeq" id="WP_048470131.1">
    <property type="nucleotide sequence ID" value="NZ_JYNL01000020.1"/>
</dbReference>
<keyword evidence="2 10" id="KW-0813">Transport</keyword>
<feature type="transmembrane region" description="Helical" evidence="10">
    <location>
        <begin position="348"/>
        <end position="369"/>
    </location>
</feature>